<dbReference type="InterPro" id="IPR029039">
    <property type="entry name" value="Flavoprotein-like_sf"/>
</dbReference>
<comment type="caution">
    <text evidence="4">The sequence shown here is derived from an EMBL/GenBank/DDBJ whole genome shotgun (WGS) entry which is preliminary data.</text>
</comment>
<sequence length="256" mass="27931">MNVLWVFAHPDARSLNGALRDTALRALAEEGHAVRESDLYAMEWNPVVGPSDFGHDPAERLRVAAASRDAKESGTLAPDIVAEQEKLLWADTVIVQFPLWWYGVPAILKGWFDRVLTLGFGYGVYDPGTGRALRYGEGPLSGRRALAVTTVGARETSIGPRGVNGAIEDILFPLNHGTFWYTGMDVLPPVVVHSADRSTAEDAERAGKHLAERVLAAWRTDPIPFRSQNGGDYDDDLVLRPELAPGENGNAAHLVR</sequence>
<dbReference type="EMBL" id="JAQFWQ010000013">
    <property type="protein sequence ID" value="MDA2810322.1"/>
    <property type="molecule type" value="Genomic_DNA"/>
</dbReference>
<keyword evidence="5" id="KW-1185">Reference proteome</keyword>
<dbReference type="Proteomes" id="UP001527866">
    <property type="component" value="Unassembled WGS sequence"/>
</dbReference>
<evidence type="ECO:0000313" key="4">
    <source>
        <dbReference type="EMBL" id="MDA2810322.1"/>
    </source>
</evidence>
<reference evidence="4 5" key="1">
    <citation type="submission" date="2023-01" db="EMBL/GenBank/DDBJ databases">
        <title>Draft genome sequence of Nocardiopsis sp. RSe5-2 isolated from halophytes.</title>
        <authorList>
            <person name="Duangmal K."/>
            <person name="Chantavorakit T."/>
        </authorList>
    </citation>
    <scope>NUCLEOTIDE SEQUENCE [LARGE SCALE GENOMIC DNA]</scope>
    <source>
        <strain evidence="4 5">RSe5-2</strain>
    </source>
</reference>
<feature type="domain" description="Flavodoxin-like fold" evidence="3">
    <location>
        <begin position="1"/>
        <end position="207"/>
    </location>
</feature>
<accession>A0ABT4U066</accession>
<comment type="similarity">
    <text evidence="1">Belongs to the NAD(P)H dehydrogenase (quinone) family.</text>
</comment>
<proteinExistence type="inferred from homology"/>
<organism evidence="4 5">
    <name type="scientific">Nocardiopsis endophytica</name>
    <dbReference type="NCBI Taxonomy" id="3018445"/>
    <lineage>
        <taxon>Bacteria</taxon>
        <taxon>Bacillati</taxon>
        <taxon>Actinomycetota</taxon>
        <taxon>Actinomycetes</taxon>
        <taxon>Streptosporangiales</taxon>
        <taxon>Nocardiopsidaceae</taxon>
        <taxon>Nocardiopsis</taxon>
    </lineage>
</organism>
<dbReference type="InterPro" id="IPR051545">
    <property type="entry name" value="NAD(P)H_dehydrogenase_qn"/>
</dbReference>
<keyword evidence="2" id="KW-0560">Oxidoreductase</keyword>
<dbReference type="Gene3D" id="3.40.50.360">
    <property type="match status" value="1"/>
</dbReference>
<evidence type="ECO:0000313" key="5">
    <source>
        <dbReference type="Proteomes" id="UP001527866"/>
    </source>
</evidence>
<dbReference type="SUPFAM" id="SSF52218">
    <property type="entry name" value="Flavoproteins"/>
    <property type="match status" value="1"/>
</dbReference>
<evidence type="ECO:0000259" key="3">
    <source>
        <dbReference type="Pfam" id="PF02525"/>
    </source>
</evidence>
<dbReference type="PANTHER" id="PTHR10204:SF34">
    <property type="entry name" value="NAD(P)H DEHYDROGENASE [QUINONE] 1 ISOFORM 1"/>
    <property type="match status" value="1"/>
</dbReference>
<name>A0ABT4U066_9ACTN</name>
<dbReference type="PANTHER" id="PTHR10204">
    <property type="entry name" value="NAD P H OXIDOREDUCTASE-RELATED"/>
    <property type="match status" value="1"/>
</dbReference>
<evidence type="ECO:0000256" key="2">
    <source>
        <dbReference type="ARBA" id="ARBA00023002"/>
    </source>
</evidence>
<dbReference type="RefSeq" id="WP_270684395.1">
    <property type="nucleotide sequence ID" value="NZ_JAQFWQ010000013.1"/>
</dbReference>
<dbReference type="InterPro" id="IPR003680">
    <property type="entry name" value="Flavodoxin_fold"/>
</dbReference>
<gene>
    <name evidence="4" type="ORF">O4J56_06695</name>
</gene>
<dbReference type="Pfam" id="PF02525">
    <property type="entry name" value="Flavodoxin_2"/>
    <property type="match status" value="1"/>
</dbReference>
<protein>
    <submittedName>
        <fullName evidence="4">NAD(P)H-dependent oxidoreductase</fullName>
    </submittedName>
</protein>
<evidence type="ECO:0000256" key="1">
    <source>
        <dbReference type="ARBA" id="ARBA00006252"/>
    </source>
</evidence>